<dbReference type="InterPro" id="IPR001387">
    <property type="entry name" value="Cro/C1-type_HTH"/>
</dbReference>
<sequence>MRAGELLKMARQAKGWSQLELSLSLGVSQRHVSFVESGRTRPSKELIVGWMLAVDAHPELLRAALLHAGFAAETGCGAATDSRQSFLPESVRLLLEASSPMPLVVFNGSWIMSGMNAAGKWLASEVMNVYWRKLDGVAAGMNMLDAVIDPDGLLSAMLNAKEAALALALQAQRESWINEAISPAVDSIWSSLSRRYGITAPRRFGSTGKLDEAPCRFHFRSRFGDLSFQTVQSVLQHDADHPVRGMRLEQWIPLDRQTQAVMGRQDFAGCRPAMQGA</sequence>
<gene>
    <name evidence="2" type="ORF">RY831_28495</name>
</gene>
<name>A0ABU6JHI5_9BURK</name>
<keyword evidence="3" id="KW-1185">Reference proteome</keyword>
<feature type="domain" description="HTH cro/C1-type" evidence="1">
    <location>
        <begin position="7"/>
        <end position="48"/>
    </location>
</feature>
<dbReference type="SUPFAM" id="SSF47413">
    <property type="entry name" value="lambda repressor-like DNA-binding domains"/>
    <property type="match status" value="1"/>
</dbReference>
<protein>
    <submittedName>
        <fullName evidence="2">Helix-turn-helix transcriptional regulator</fullName>
    </submittedName>
</protein>
<comment type="caution">
    <text evidence="2">The sequence shown here is derived from an EMBL/GenBank/DDBJ whole genome shotgun (WGS) entry which is preliminary data.</text>
</comment>
<dbReference type="Proteomes" id="UP001352263">
    <property type="component" value="Unassembled WGS sequence"/>
</dbReference>
<dbReference type="SMART" id="SM00530">
    <property type="entry name" value="HTH_XRE"/>
    <property type="match status" value="1"/>
</dbReference>
<dbReference type="CDD" id="cd00093">
    <property type="entry name" value="HTH_XRE"/>
    <property type="match status" value="1"/>
</dbReference>
<reference evidence="2 3" key="1">
    <citation type="submission" date="2023-10" db="EMBL/GenBank/DDBJ databases">
        <title>Noviherbaspirillum sp. CPCC 100848 genome assembly.</title>
        <authorList>
            <person name="Li X.Y."/>
            <person name="Fang X.M."/>
        </authorList>
    </citation>
    <scope>NUCLEOTIDE SEQUENCE [LARGE SCALE GENOMIC DNA]</scope>
    <source>
        <strain evidence="2 3">CPCC 100848</strain>
    </source>
</reference>
<dbReference type="Pfam" id="PF01381">
    <property type="entry name" value="HTH_3"/>
    <property type="match status" value="1"/>
</dbReference>
<organism evidence="2 3">
    <name type="scientific">Noviherbaspirillum album</name>
    <dbReference type="NCBI Taxonomy" id="3080276"/>
    <lineage>
        <taxon>Bacteria</taxon>
        <taxon>Pseudomonadati</taxon>
        <taxon>Pseudomonadota</taxon>
        <taxon>Betaproteobacteria</taxon>
        <taxon>Burkholderiales</taxon>
        <taxon>Oxalobacteraceae</taxon>
        <taxon>Noviherbaspirillum</taxon>
    </lineage>
</organism>
<dbReference type="PROSITE" id="PS50943">
    <property type="entry name" value="HTH_CROC1"/>
    <property type="match status" value="1"/>
</dbReference>
<dbReference type="Gene3D" id="1.10.260.40">
    <property type="entry name" value="lambda repressor-like DNA-binding domains"/>
    <property type="match status" value="1"/>
</dbReference>
<dbReference type="InterPro" id="IPR010982">
    <property type="entry name" value="Lambda_DNA-bd_dom_sf"/>
</dbReference>
<evidence type="ECO:0000313" key="2">
    <source>
        <dbReference type="EMBL" id="MEC4723106.1"/>
    </source>
</evidence>
<accession>A0ABU6JHI5</accession>
<evidence type="ECO:0000313" key="3">
    <source>
        <dbReference type="Proteomes" id="UP001352263"/>
    </source>
</evidence>
<proteinExistence type="predicted"/>
<dbReference type="EMBL" id="JAWIIV010000043">
    <property type="protein sequence ID" value="MEC4723106.1"/>
    <property type="molecule type" value="Genomic_DNA"/>
</dbReference>
<evidence type="ECO:0000259" key="1">
    <source>
        <dbReference type="PROSITE" id="PS50943"/>
    </source>
</evidence>